<evidence type="ECO:0000256" key="7">
    <source>
        <dbReference type="SAM" id="Phobius"/>
    </source>
</evidence>
<evidence type="ECO:0000256" key="4">
    <source>
        <dbReference type="ARBA" id="ARBA00022833"/>
    </source>
</evidence>
<feature type="transmembrane region" description="Helical" evidence="7">
    <location>
        <begin position="231"/>
        <end position="254"/>
    </location>
</feature>
<dbReference type="PANTHER" id="PTHR45820:SF4">
    <property type="entry name" value="ZINC TRANSPORTER 63C, ISOFORM F"/>
    <property type="match status" value="1"/>
</dbReference>
<gene>
    <name evidence="9" type="ORF">HPHI1048_LOCUS9579</name>
</gene>
<dbReference type="InterPro" id="IPR058533">
    <property type="entry name" value="Cation_efflux_TM"/>
</dbReference>
<dbReference type="InterPro" id="IPR027469">
    <property type="entry name" value="Cation_efflux_TMD_sf"/>
</dbReference>
<dbReference type="EMBL" id="HBEO01014070">
    <property type="protein sequence ID" value="CAD8482512.1"/>
    <property type="molecule type" value="Transcribed_RNA"/>
</dbReference>
<dbReference type="Pfam" id="PF01545">
    <property type="entry name" value="Cation_efflux"/>
    <property type="match status" value="1"/>
</dbReference>
<evidence type="ECO:0000256" key="3">
    <source>
        <dbReference type="ARBA" id="ARBA00022692"/>
    </source>
</evidence>
<feature type="transmembrane region" description="Helical" evidence="7">
    <location>
        <begin position="117"/>
        <end position="137"/>
    </location>
</feature>
<evidence type="ECO:0000259" key="8">
    <source>
        <dbReference type="Pfam" id="PF01545"/>
    </source>
</evidence>
<keyword evidence="4" id="KW-0862">Zinc</keyword>
<feature type="transmembrane region" description="Helical" evidence="7">
    <location>
        <begin position="16"/>
        <end position="35"/>
    </location>
</feature>
<accession>A0A7S0EFW3</accession>
<protein>
    <recommendedName>
        <fullName evidence="8">Cation efflux protein transmembrane domain-containing protein</fullName>
    </recommendedName>
</protein>
<evidence type="ECO:0000256" key="1">
    <source>
        <dbReference type="ARBA" id="ARBA00004141"/>
    </source>
</evidence>
<dbReference type="AlphaFoldDB" id="A0A7S0EFW3"/>
<evidence type="ECO:0000256" key="2">
    <source>
        <dbReference type="ARBA" id="ARBA00008873"/>
    </source>
</evidence>
<name>A0A7S0EFW3_9CRYP</name>
<proteinExistence type="inferred from homology"/>
<comment type="similarity">
    <text evidence="2">Belongs to the cation diffusion facilitator (CDF) transporter (TC 2.A.4) family. SLC30A subfamily.</text>
</comment>
<dbReference type="SUPFAM" id="SSF161111">
    <property type="entry name" value="Cation efflux protein transmembrane domain-like"/>
    <property type="match status" value="1"/>
</dbReference>
<feature type="transmembrane region" description="Helical" evidence="7">
    <location>
        <begin position="266"/>
        <end position="284"/>
    </location>
</feature>
<evidence type="ECO:0000256" key="5">
    <source>
        <dbReference type="ARBA" id="ARBA00022989"/>
    </source>
</evidence>
<comment type="subcellular location">
    <subcellularLocation>
        <location evidence="1">Membrane</location>
        <topology evidence="1">Multi-pass membrane protein</topology>
    </subcellularLocation>
</comment>
<dbReference type="GO" id="GO:0006882">
    <property type="term" value="P:intracellular zinc ion homeostasis"/>
    <property type="evidence" value="ECO:0007669"/>
    <property type="project" value="TreeGrafter"/>
</dbReference>
<evidence type="ECO:0000313" key="9">
    <source>
        <dbReference type="EMBL" id="CAD8482512.1"/>
    </source>
</evidence>
<keyword evidence="3 7" id="KW-0812">Transmembrane</keyword>
<organism evidence="9">
    <name type="scientific">Hanusia phi</name>
    <dbReference type="NCBI Taxonomy" id="3032"/>
    <lineage>
        <taxon>Eukaryota</taxon>
        <taxon>Cryptophyceae</taxon>
        <taxon>Pyrenomonadales</taxon>
        <taxon>Geminigeraceae</taxon>
        <taxon>Hanusia</taxon>
    </lineage>
</organism>
<feature type="transmembrane region" description="Helical" evidence="7">
    <location>
        <begin position="76"/>
        <end position="97"/>
    </location>
</feature>
<feature type="domain" description="Cation efflux protein transmembrane" evidence="8">
    <location>
        <begin position="19"/>
        <end position="290"/>
    </location>
</feature>
<dbReference type="Gene3D" id="1.20.1510.10">
    <property type="entry name" value="Cation efflux protein transmembrane domain"/>
    <property type="match status" value="1"/>
</dbReference>
<keyword evidence="5 7" id="KW-1133">Transmembrane helix</keyword>
<dbReference type="PANTHER" id="PTHR45820">
    <property type="entry name" value="FI23527P1"/>
    <property type="match status" value="1"/>
</dbReference>
<keyword evidence="6 7" id="KW-0472">Membrane</keyword>
<sequence length="313" mass="33083">MTGEHPVHGIHISHQLWFFGGLTLAFSISEMVVGAQMNSITLLSDGFHNLADAGTYGIAIITNRAQLAGGAESHRVGVMGGMATCTTTLTLTFFAGLEAFQRLFVNPHTKELAHIGTAYFVVAALGIALNGAAMFALGGHGHSHGGLPCHADQPPSVEDALTVEGCADAAHDGCHGHGHGHGHGHAHGHAKKDCCEQESLYQGSSTGSGRLQTSPSFQEEQLQRDMNIYALWLHTAQDVLGSIIVLICGLIVQFGGFPGARHADSVGGLIICTLVWITTVPVWVDGVRELSRRHYLPFSHDGGLGKRYDAAMG</sequence>
<evidence type="ECO:0000256" key="6">
    <source>
        <dbReference type="ARBA" id="ARBA00023136"/>
    </source>
</evidence>
<dbReference type="GO" id="GO:0005385">
    <property type="term" value="F:zinc ion transmembrane transporter activity"/>
    <property type="evidence" value="ECO:0007669"/>
    <property type="project" value="TreeGrafter"/>
</dbReference>
<dbReference type="GO" id="GO:0016020">
    <property type="term" value="C:membrane"/>
    <property type="evidence" value="ECO:0007669"/>
    <property type="project" value="UniProtKB-SubCell"/>
</dbReference>
<reference evidence="9" key="1">
    <citation type="submission" date="2021-01" db="EMBL/GenBank/DDBJ databases">
        <authorList>
            <person name="Corre E."/>
            <person name="Pelletier E."/>
            <person name="Niang G."/>
            <person name="Scheremetjew M."/>
            <person name="Finn R."/>
            <person name="Kale V."/>
            <person name="Holt S."/>
            <person name="Cochrane G."/>
            <person name="Meng A."/>
            <person name="Brown T."/>
            <person name="Cohen L."/>
        </authorList>
    </citation>
    <scope>NUCLEOTIDE SEQUENCE</scope>
    <source>
        <strain evidence="9">CCMP325</strain>
    </source>
</reference>